<evidence type="ECO:0000313" key="1">
    <source>
        <dbReference type="EMBL" id="SQB14108.1"/>
    </source>
</evidence>
<protein>
    <submittedName>
        <fullName evidence="1">Uncharacterized protein</fullName>
    </submittedName>
</protein>
<dbReference type="RefSeq" id="WP_263870244.1">
    <property type="nucleotide sequence ID" value="NZ_JAIWZC010000001.1"/>
</dbReference>
<proteinExistence type="predicted"/>
<organism evidence="1 2">
    <name type="scientific">Enterocloster clostridioformis</name>
    <dbReference type="NCBI Taxonomy" id="1531"/>
    <lineage>
        <taxon>Bacteria</taxon>
        <taxon>Bacillati</taxon>
        <taxon>Bacillota</taxon>
        <taxon>Clostridia</taxon>
        <taxon>Lachnospirales</taxon>
        <taxon>Lachnospiraceae</taxon>
        <taxon>Enterocloster</taxon>
    </lineage>
</organism>
<reference evidence="1 2" key="1">
    <citation type="submission" date="2018-06" db="EMBL/GenBank/DDBJ databases">
        <authorList>
            <consortium name="Pathogen Informatics"/>
            <person name="Doyle S."/>
        </authorList>
    </citation>
    <scope>NUCLEOTIDE SEQUENCE [LARGE SCALE GENOMIC DNA]</scope>
    <source>
        <strain evidence="1 2">NCTC11224</strain>
    </source>
</reference>
<keyword evidence="2" id="KW-1185">Reference proteome</keyword>
<dbReference type="AlphaFoldDB" id="A0A2X2UCE0"/>
<gene>
    <name evidence="1" type="ORF">NCTC11224_03139</name>
</gene>
<dbReference type="Proteomes" id="UP000251853">
    <property type="component" value="Unassembled WGS sequence"/>
</dbReference>
<evidence type="ECO:0000313" key="2">
    <source>
        <dbReference type="Proteomes" id="UP000251853"/>
    </source>
</evidence>
<name>A0A2X2UCE0_9FIRM</name>
<dbReference type="EMBL" id="UAVW01000015">
    <property type="protein sequence ID" value="SQB14108.1"/>
    <property type="molecule type" value="Genomic_DNA"/>
</dbReference>
<accession>A0A2X2UCE0</accession>
<sequence>MENNKIGRPPKKCYDPESLMQELIVSASKDGVVKMTRSFCYTD</sequence>